<dbReference type="Pfam" id="PF13400">
    <property type="entry name" value="Tad"/>
    <property type="match status" value="1"/>
</dbReference>
<gene>
    <name evidence="3" type="ORF">SLNSH_07070</name>
</gene>
<keyword evidence="1" id="KW-1133">Transmembrane helix</keyword>
<dbReference type="AlphaFoldDB" id="A0A2T1HVQ4"/>
<keyword evidence="1" id="KW-0472">Membrane</keyword>
<dbReference type="Gene3D" id="3.40.50.410">
    <property type="entry name" value="von Willebrand factor, type A domain"/>
    <property type="match status" value="1"/>
</dbReference>
<dbReference type="InterPro" id="IPR002035">
    <property type="entry name" value="VWF_A"/>
</dbReference>
<keyword evidence="1" id="KW-0812">Transmembrane</keyword>
<evidence type="ECO:0000256" key="1">
    <source>
        <dbReference type="SAM" id="Phobius"/>
    </source>
</evidence>
<sequence>MRTPHHFRRDADGAVAVVFAVLFVPLVIAIGAAVDYSRASSSRAALQSITDSTALAVANPKYTADQVQHTAEQIINSEVQDRYAFLGNLNIKATLSADGKSVTVQTSTTVKNEFMSRFGNDVTGISAVAQAFRAVTGSVELALVLDTTGSMNEPGKNKLTTLKSAANSMIDTLTKDTKADVKIGVVPFAQYVNVGMSNRNQPWISGATDYSKNSCTPGSCKTVTPVVRYYNCVKNSHIAYNDGIPYTWYSNDCQVEYGTPYEQCTQTTCADYWYKWNGCVKSRPHPLNLSDDKPSTPYAAIMTQTNGTPGACASPIQPLTTNYGLLKSSISALTAQGETYLPAGLVWGLNVLSPDQPFSEGAAYDPNGKMPRKVMVFMTDGVNTKSLNASSLMHDGTNRSQADDYTKKLCANIKAKGIEIYSIALMVDDADAKTMLQNCASGGDHYFDATNSSMLTSVFSQIATSLQTTYLGR</sequence>
<dbReference type="PROSITE" id="PS50234">
    <property type="entry name" value="VWFA"/>
    <property type="match status" value="1"/>
</dbReference>
<evidence type="ECO:0000313" key="3">
    <source>
        <dbReference type="EMBL" id="PSC05734.1"/>
    </source>
</evidence>
<organism evidence="3 4">
    <name type="scientific">Alsobacter soli</name>
    <dbReference type="NCBI Taxonomy" id="2109933"/>
    <lineage>
        <taxon>Bacteria</taxon>
        <taxon>Pseudomonadati</taxon>
        <taxon>Pseudomonadota</taxon>
        <taxon>Alphaproteobacteria</taxon>
        <taxon>Hyphomicrobiales</taxon>
        <taxon>Alsobacteraceae</taxon>
        <taxon>Alsobacter</taxon>
    </lineage>
</organism>
<evidence type="ECO:0000313" key="4">
    <source>
        <dbReference type="Proteomes" id="UP000239772"/>
    </source>
</evidence>
<dbReference type="SUPFAM" id="SSF53300">
    <property type="entry name" value="vWA-like"/>
    <property type="match status" value="1"/>
</dbReference>
<feature type="transmembrane region" description="Helical" evidence="1">
    <location>
        <begin position="12"/>
        <end position="34"/>
    </location>
</feature>
<dbReference type="InterPro" id="IPR028087">
    <property type="entry name" value="Tad_N"/>
</dbReference>
<proteinExistence type="predicted"/>
<dbReference type="OrthoDB" id="7522752at2"/>
<dbReference type="InterPro" id="IPR036465">
    <property type="entry name" value="vWFA_dom_sf"/>
</dbReference>
<dbReference type="EMBL" id="PVZS01000006">
    <property type="protein sequence ID" value="PSC05734.1"/>
    <property type="molecule type" value="Genomic_DNA"/>
</dbReference>
<comment type="caution">
    <text evidence="3">The sequence shown here is derived from an EMBL/GenBank/DDBJ whole genome shotgun (WGS) entry which is preliminary data.</text>
</comment>
<accession>A0A2T1HVQ4</accession>
<feature type="domain" description="VWFA" evidence="2">
    <location>
        <begin position="140"/>
        <end position="462"/>
    </location>
</feature>
<dbReference type="RefSeq" id="WP_106335977.1">
    <property type="nucleotide sequence ID" value="NZ_PVZS01000006.1"/>
</dbReference>
<reference evidence="4" key="1">
    <citation type="submission" date="2018-03" db="EMBL/GenBank/DDBJ databases">
        <authorList>
            <person name="Sun L."/>
            <person name="Liu H."/>
            <person name="Chen W."/>
            <person name="Huang K."/>
            <person name="Liu W."/>
            <person name="Gao X."/>
        </authorList>
    </citation>
    <scope>NUCLEOTIDE SEQUENCE [LARGE SCALE GENOMIC DNA]</scope>
    <source>
        <strain evidence="4">SH9</strain>
    </source>
</reference>
<evidence type="ECO:0000259" key="2">
    <source>
        <dbReference type="PROSITE" id="PS50234"/>
    </source>
</evidence>
<protein>
    <recommendedName>
        <fullName evidence="2">VWFA domain-containing protein</fullName>
    </recommendedName>
</protein>
<name>A0A2T1HVQ4_9HYPH</name>
<keyword evidence="4" id="KW-1185">Reference proteome</keyword>
<dbReference type="Proteomes" id="UP000239772">
    <property type="component" value="Unassembled WGS sequence"/>
</dbReference>